<keyword evidence="5" id="KW-1185">Reference proteome</keyword>
<protein>
    <submittedName>
        <fullName evidence="4">Helix-hairpin-helix domain-containing protein</fullName>
    </submittedName>
</protein>
<organism evidence="4 5">
    <name type="scientific">Vagococcus intermedius</name>
    <dbReference type="NCBI Taxonomy" id="2991418"/>
    <lineage>
        <taxon>Bacteria</taxon>
        <taxon>Bacillati</taxon>
        <taxon>Bacillota</taxon>
        <taxon>Bacilli</taxon>
        <taxon>Lactobacillales</taxon>
        <taxon>Enterococcaceae</taxon>
        <taxon>Vagococcus</taxon>
    </lineage>
</organism>
<dbReference type="KEGG" id="vie:OL234_08160"/>
<dbReference type="Gene3D" id="3.10.560.10">
    <property type="entry name" value="Outer membrane lipoprotein wza domain like"/>
    <property type="match status" value="1"/>
</dbReference>
<keyword evidence="2" id="KW-0472">Membrane</keyword>
<keyword evidence="2" id="KW-0812">Transmembrane</keyword>
<dbReference type="InterPro" id="IPR003583">
    <property type="entry name" value="Hlx-hairpin-Hlx_DNA-bd_motif"/>
</dbReference>
<evidence type="ECO:0000313" key="4">
    <source>
        <dbReference type="EMBL" id="WEG72940.1"/>
    </source>
</evidence>
<proteinExistence type="predicted"/>
<feature type="transmembrane region" description="Helical" evidence="2">
    <location>
        <begin position="12"/>
        <end position="33"/>
    </location>
</feature>
<dbReference type="Gene3D" id="1.10.150.280">
    <property type="entry name" value="AF1531-like domain"/>
    <property type="match status" value="1"/>
</dbReference>
<evidence type="ECO:0000259" key="3">
    <source>
        <dbReference type="SMART" id="SM00278"/>
    </source>
</evidence>
<sequence>MLLIKKYLLSHIKLILIVSGFVMIVGIIGVQVWTNEGEPRDKVSDSKSNTSLSEIKNEPNESSVEVMEKDPKTINLESVKQVDQNGTKKEEINSINYADIKGAVNKPGMYQIKQNERIIELVELAGGFTKEADPDQLNFARIVEDQAVVYVPKSGEEIPEEYHYLEPPLSDSKTKDEMIIGNETSQNEGINLNEADLMMLQSLSGIGPKKAEAIIAYREEHGSFQSIDELKNISGIGAETVEKLKASIHI</sequence>
<dbReference type="InterPro" id="IPR051675">
    <property type="entry name" value="Endo/Exo/Phosphatase_dom_1"/>
</dbReference>
<reference evidence="4" key="1">
    <citation type="submission" date="2022-10" db="EMBL/GenBank/DDBJ databases">
        <title>Vagococcus sp. isolated from poultry meat.</title>
        <authorList>
            <person name="Johansson P."/>
            <person name="Bjorkroth J."/>
        </authorList>
    </citation>
    <scope>NUCLEOTIDE SEQUENCE</scope>
    <source>
        <strain evidence="4">STAA11</strain>
    </source>
</reference>
<dbReference type="InterPro" id="IPR010994">
    <property type="entry name" value="RuvA_2-like"/>
</dbReference>
<evidence type="ECO:0000256" key="1">
    <source>
        <dbReference type="SAM" id="MobiDB-lite"/>
    </source>
</evidence>
<dbReference type="Pfam" id="PF10531">
    <property type="entry name" value="SLBB"/>
    <property type="match status" value="1"/>
</dbReference>
<keyword evidence="2" id="KW-1133">Transmembrane helix</keyword>
<dbReference type="SMART" id="SM00278">
    <property type="entry name" value="HhH1"/>
    <property type="match status" value="2"/>
</dbReference>
<gene>
    <name evidence="4" type="ORF">OL234_08160</name>
</gene>
<dbReference type="InterPro" id="IPR019554">
    <property type="entry name" value="Soluble_ligand-bd"/>
</dbReference>
<feature type="domain" description="Helix-hairpin-helix DNA-binding motif class 1" evidence="3">
    <location>
        <begin position="198"/>
        <end position="217"/>
    </location>
</feature>
<dbReference type="Pfam" id="PF12836">
    <property type="entry name" value="HHH_3"/>
    <property type="match status" value="1"/>
</dbReference>
<dbReference type="GO" id="GO:0003677">
    <property type="term" value="F:DNA binding"/>
    <property type="evidence" value="ECO:0007669"/>
    <property type="project" value="InterPro"/>
</dbReference>
<dbReference type="GO" id="GO:0015627">
    <property type="term" value="C:type II protein secretion system complex"/>
    <property type="evidence" value="ECO:0007669"/>
    <property type="project" value="TreeGrafter"/>
</dbReference>
<dbReference type="AlphaFoldDB" id="A0AAF0CTY6"/>
<accession>A0AAF0CTY6</accession>
<dbReference type="EMBL" id="CP110232">
    <property type="protein sequence ID" value="WEG72940.1"/>
    <property type="molecule type" value="Genomic_DNA"/>
</dbReference>
<dbReference type="InterPro" id="IPR004509">
    <property type="entry name" value="Competence_ComEA_HhH"/>
</dbReference>
<dbReference type="Proteomes" id="UP001179647">
    <property type="component" value="Chromosome"/>
</dbReference>
<dbReference type="PANTHER" id="PTHR21180">
    <property type="entry name" value="ENDONUCLEASE/EXONUCLEASE/PHOSPHATASE FAMILY DOMAIN-CONTAINING PROTEIN 1"/>
    <property type="match status" value="1"/>
</dbReference>
<evidence type="ECO:0000256" key="2">
    <source>
        <dbReference type="SAM" id="Phobius"/>
    </source>
</evidence>
<feature type="domain" description="Helix-hairpin-helix DNA-binding motif class 1" evidence="3">
    <location>
        <begin position="228"/>
        <end position="247"/>
    </location>
</feature>
<dbReference type="SUPFAM" id="SSF47781">
    <property type="entry name" value="RuvA domain 2-like"/>
    <property type="match status" value="1"/>
</dbReference>
<evidence type="ECO:0000313" key="5">
    <source>
        <dbReference type="Proteomes" id="UP001179647"/>
    </source>
</evidence>
<dbReference type="GO" id="GO:0006281">
    <property type="term" value="P:DNA repair"/>
    <property type="evidence" value="ECO:0007669"/>
    <property type="project" value="InterPro"/>
</dbReference>
<feature type="region of interest" description="Disordered" evidence="1">
    <location>
        <begin position="38"/>
        <end position="62"/>
    </location>
</feature>
<dbReference type="RefSeq" id="WP_275468743.1">
    <property type="nucleotide sequence ID" value="NZ_CP110232.1"/>
</dbReference>
<dbReference type="PANTHER" id="PTHR21180:SF32">
    <property type="entry name" value="ENDONUCLEASE_EXONUCLEASE_PHOSPHATASE FAMILY DOMAIN-CONTAINING PROTEIN 1"/>
    <property type="match status" value="1"/>
</dbReference>
<name>A0AAF0CTY6_9ENTE</name>
<dbReference type="GO" id="GO:0015628">
    <property type="term" value="P:protein secretion by the type II secretion system"/>
    <property type="evidence" value="ECO:0007669"/>
    <property type="project" value="TreeGrafter"/>
</dbReference>
<dbReference type="NCBIfam" id="TIGR00426">
    <property type="entry name" value="competence protein ComEA helix-hairpin-helix repeat region"/>
    <property type="match status" value="1"/>
</dbReference>